<sequence length="163" mass="17901">MNPGLADILVAIIDPATPFDRALERCAEAIPNGLYTAMRFHRDSMEVERIHSTLPDVYPVSGRKPKRDTEWGGKVLLDRRVNLGYGEEDIVWAFGDHRTILGLGLKAVLNVPIVRGENVLGTLNFLRDGPGFTEQEAATGQLLAAAIAIREWAGSQAFAPTHR</sequence>
<proteinExistence type="predicted"/>
<dbReference type="RefSeq" id="WP_348814654.1">
    <property type="nucleotide sequence ID" value="NZ_CP098828.1"/>
</dbReference>
<dbReference type="EMBL" id="CP098828">
    <property type="protein sequence ID" value="XBO74120.1"/>
    <property type="molecule type" value="Genomic_DNA"/>
</dbReference>
<dbReference type="Gene3D" id="3.30.450.40">
    <property type="match status" value="1"/>
</dbReference>
<reference evidence="2" key="1">
    <citation type="submission" date="2022-06" db="EMBL/GenBank/DDBJ databases">
        <title>A novel DMS-producing enzyme.</title>
        <authorList>
            <person name="Zhang Y."/>
        </authorList>
    </citation>
    <scope>NUCLEOTIDE SEQUENCE</scope>
    <source>
        <strain evidence="2">H10-59</strain>
    </source>
</reference>
<accession>A0AAU7KQY2</accession>
<feature type="domain" description="GAF" evidence="1">
    <location>
        <begin position="52"/>
        <end position="149"/>
    </location>
</feature>
<dbReference type="InterPro" id="IPR003018">
    <property type="entry name" value="GAF"/>
</dbReference>
<evidence type="ECO:0000313" key="2">
    <source>
        <dbReference type="EMBL" id="XBO74120.1"/>
    </source>
</evidence>
<name>A0AAU7KQY2_9GAMM</name>
<organism evidence="2">
    <name type="scientific">Halomonas sp. H10-59</name>
    <dbReference type="NCBI Taxonomy" id="2950874"/>
    <lineage>
        <taxon>Bacteria</taxon>
        <taxon>Pseudomonadati</taxon>
        <taxon>Pseudomonadota</taxon>
        <taxon>Gammaproteobacteria</taxon>
        <taxon>Oceanospirillales</taxon>
        <taxon>Halomonadaceae</taxon>
        <taxon>Halomonas</taxon>
    </lineage>
</organism>
<dbReference type="AlphaFoldDB" id="A0AAU7KQY2"/>
<evidence type="ECO:0000259" key="1">
    <source>
        <dbReference type="Pfam" id="PF13185"/>
    </source>
</evidence>
<dbReference type="Pfam" id="PF13185">
    <property type="entry name" value="GAF_2"/>
    <property type="match status" value="1"/>
</dbReference>
<protein>
    <submittedName>
        <fullName evidence="2">GAF domain-containing protein</fullName>
    </submittedName>
</protein>
<dbReference type="SUPFAM" id="SSF55781">
    <property type="entry name" value="GAF domain-like"/>
    <property type="match status" value="1"/>
</dbReference>
<dbReference type="InterPro" id="IPR029016">
    <property type="entry name" value="GAF-like_dom_sf"/>
</dbReference>
<gene>
    <name evidence="2" type="ORF">NFG57_14990</name>
</gene>